<organism evidence="2 3">
    <name type="scientific">Caerostris extrusa</name>
    <name type="common">Bark spider</name>
    <name type="synonym">Caerostris bankana</name>
    <dbReference type="NCBI Taxonomy" id="172846"/>
    <lineage>
        <taxon>Eukaryota</taxon>
        <taxon>Metazoa</taxon>
        <taxon>Ecdysozoa</taxon>
        <taxon>Arthropoda</taxon>
        <taxon>Chelicerata</taxon>
        <taxon>Arachnida</taxon>
        <taxon>Araneae</taxon>
        <taxon>Araneomorphae</taxon>
        <taxon>Entelegynae</taxon>
        <taxon>Araneoidea</taxon>
        <taxon>Araneidae</taxon>
        <taxon>Caerostris</taxon>
    </lineage>
</organism>
<protein>
    <submittedName>
        <fullName evidence="2">Uncharacterized protein</fullName>
    </submittedName>
</protein>
<dbReference type="EMBL" id="BPLR01011756">
    <property type="protein sequence ID" value="GIY48818.1"/>
    <property type="molecule type" value="Genomic_DNA"/>
</dbReference>
<dbReference type="AlphaFoldDB" id="A0AAV4TQH0"/>
<proteinExistence type="predicted"/>
<evidence type="ECO:0000313" key="2">
    <source>
        <dbReference type="EMBL" id="GIY48818.1"/>
    </source>
</evidence>
<gene>
    <name evidence="2" type="ORF">CEXT_56761</name>
</gene>
<feature type="region of interest" description="Disordered" evidence="1">
    <location>
        <begin position="35"/>
        <end position="96"/>
    </location>
</feature>
<dbReference type="Proteomes" id="UP001054945">
    <property type="component" value="Unassembled WGS sequence"/>
</dbReference>
<evidence type="ECO:0000256" key="1">
    <source>
        <dbReference type="SAM" id="MobiDB-lite"/>
    </source>
</evidence>
<keyword evidence="3" id="KW-1185">Reference proteome</keyword>
<reference evidence="2 3" key="1">
    <citation type="submission" date="2021-06" db="EMBL/GenBank/DDBJ databases">
        <title>Caerostris extrusa draft genome.</title>
        <authorList>
            <person name="Kono N."/>
            <person name="Arakawa K."/>
        </authorList>
    </citation>
    <scope>NUCLEOTIDE SEQUENCE [LARGE SCALE GENOMIC DNA]</scope>
</reference>
<accession>A0AAV4TQH0</accession>
<evidence type="ECO:0000313" key="3">
    <source>
        <dbReference type="Proteomes" id="UP001054945"/>
    </source>
</evidence>
<name>A0AAV4TQH0_CAEEX</name>
<comment type="caution">
    <text evidence="2">The sequence shown here is derived from an EMBL/GenBank/DDBJ whole genome shotgun (WGS) entry which is preliminary data.</text>
</comment>
<sequence length="96" mass="10329">MSSELCDHAVRYRVHENERKGTHHFPRLWRALRSDEWPPSSSSSIGWRELSTAVGPPMVKSRVLPSGEACESGAADSPSGDAPRGGLNPCGPSSSD</sequence>